<evidence type="ECO:0000256" key="8">
    <source>
        <dbReference type="SAM" id="MobiDB-lite"/>
    </source>
</evidence>
<gene>
    <name evidence="9" type="ORF">NE237_024586</name>
</gene>
<dbReference type="SMART" id="SM01226">
    <property type="entry name" value="GAGA_bind"/>
    <property type="match status" value="1"/>
</dbReference>
<evidence type="ECO:0000313" key="10">
    <source>
        <dbReference type="Proteomes" id="UP001141806"/>
    </source>
</evidence>
<dbReference type="Proteomes" id="UP001141806">
    <property type="component" value="Unassembled WGS sequence"/>
</dbReference>
<proteinExistence type="inferred from homology"/>
<keyword evidence="4 7" id="KW-0238">DNA-binding</keyword>
<dbReference type="PANTHER" id="PTHR31421">
    <property type="entry name" value="PROTEIN BASIC PENTACYSTEINE3"/>
    <property type="match status" value="1"/>
</dbReference>
<name>A0A9Q0H3M2_9MAGN</name>
<evidence type="ECO:0000256" key="2">
    <source>
        <dbReference type="ARBA" id="ARBA00007911"/>
    </source>
</evidence>
<keyword evidence="6 7" id="KW-0539">Nucleus</keyword>
<dbReference type="Pfam" id="PF06217">
    <property type="entry name" value="GAGA_bind"/>
    <property type="match status" value="1"/>
</dbReference>
<evidence type="ECO:0000256" key="4">
    <source>
        <dbReference type="ARBA" id="ARBA00023125"/>
    </source>
</evidence>
<comment type="function">
    <text evidence="7">Transcriptional regulator that specifically binds to GA-rich elements (GAGA-repeats) present in regulatory sequences of genes involved in developmental processes.</text>
</comment>
<feature type="region of interest" description="Disordered" evidence="8">
    <location>
        <begin position="446"/>
        <end position="467"/>
    </location>
</feature>
<organism evidence="9 10">
    <name type="scientific">Protea cynaroides</name>
    <dbReference type="NCBI Taxonomy" id="273540"/>
    <lineage>
        <taxon>Eukaryota</taxon>
        <taxon>Viridiplantae</taxon>
        <taxon>Streptophyta</taxon>
        <taxon>Embryophyta</taxon>
        <taxon>Tracheophyta</taxon>
        <taxon>Spermatophyta</taxon>
        <taxon>Magnoliopsida</taxon>
        <taxon>Proteales</taxon>
        <taxon>Proteaceae</taxon>
        <taxon>Protea</taxon>
    </lineage>
</organism>
<dbReference type="GO" id="GO:0005634">
    <property type="term" value="C:nucleus"/>
    <property type="evidence" value="ECO:0007669"/>
    <property type="project" value="UniProtKB-SubCell"/>
</dbReference>
<comment type="caution">
    <text evidence="9">The sequence shown here is derived from an EMBL/GenBank/DDBJ whole genome shotgun (WGS) entry which is preliminary data.</text>
</comment>
<reference evidence="9" key="1">
    <citation type="journal article" date="2023" name="Plant J.">
        <title>The genome of the king protea, Protea cynaroides.</title>
        <authorList>
            <person name="Chang J."/>
            <person name="Duong T.A."/>
            <person name="Schoeman C."/>
            <person name="Ma X."/>
            <person name="Roodt D."/>
            <person name="Barker N."/>
            <person name="Li Z."/>
            <person name="Van de Peer Y."/>
            <person name="Mizrachi E."/>
        </authorList>
    </citation>
    <scope>NUCLEOTIDE SEQUENCE</scope>
    <source>
        <tissue evidence="9">Young leaves</tissue>
    </source>
</reference>
<dbReference type="PANTHER" id="PTHR31421:SF6">
    <property type="entry name" value="PROTEIN BASIC PENTACYSTEINE7"/>
    <property type="match status" value="1"/>
</dbReference>
<dbReference type="GO" id="GO:0003700">
    <property type="term" value="F:DNA-binding transcription factor activity"/>
    <property type="evidence" value="ECO:0007669"/>
    <property type="project" value="UniProtKB-UniRule"/>
</dbReference>
<dbReference type="OrthoDB" id="1903765at2759"/>
<dbReference type="GO" id="GO:0009723">
    <property type="term" value="P:response to ethylene"/>
    <property type="evidence" value="ECO:0007669"/>
    <property type="project" value="TreeGrafter"/>
</dbReference>
<comment type="similarity">
    <text evidence="2 7">Belongs to the BBR/BPC family.</text>
</comment>
<evidence type="ECO:0000256" key="5">
    <source>
        <dbReference type="ARBA" id="ARBA00023163"/>
    </source>
</evidence>
<evidence type="ECO:0000256" key="6">
    <source>
        <dbReference type="ARBA" id="ARBA00023242"/>
    </source>
</evidence>
<evidence type="ECO:0000256" key="1">
    <source>
        <dbReference type="ARBA" id="ARBA00004123"/>
    </source>
</evidence>
<accession>A0A9Q0H3M2</accession>
<keyword evidence="3 7" id="KW-0805">Transcription regulation</keyword>
<keyword evidence="10" id="KW-1185">Reference proteome</keyword>
<protein>
    <recommendedName>
        <fullName evidence="7">GAGA-binding transcriptional activator</fullName>
    </recommendedName>
</protein>
<evidence type="ECO:0000313" key="9">
    <source>
        <dbReference type="EMBL" id="KAJ4957475.1"/>
    </source>
</evidence>
<comment type="subcellular location">
    <subcellularLocation>
        <location evidence="1 7">Nucleus</location>
    </subcellularLocation>
</comment>
<sequence>MDEKGRFCIRNWDFSEQSVGVNVLKPVSGVQLPGGTAERQAAFLKMGTYANRNSMIPEANTEASSMDYAGHWVHQRNFLPSTKACPSPLQAIPLNAEPGIPIMPTNLGVPTDGPSHNGEAGTKSSKKRKQQPSSKKPNHVFSEALKPKQPKKKKSVPTKRKANPVSTAIPEKKSVDVVIGGAATDFSRLPAPVCSCTGILRQCYRWGAGGWQSSCCTTSISEHPLPMSSSRPGARMAGRKMSNGAYAKLLQKLAAEGHDLSHPVDLKTHWAKHARDFSTEQFVKIVCSLNQGPVRDLGSVNYFLGVEVRQQSAGVYLTLTKCLRYILEQVKMSNAKSNATPVVSGKTLPKSDGDSVDAFTLYRNYVWAFLYFGITRGELTYAVNKPTEFDVGTLASTIDLQPEPKDGVPEPSEFLGVDILEKKDLKEELDSEYLISLVGFLYFSLSSSSSSSSTSRDSSDWFMGGLN</sequence>
<keyword evidence="5 7" id="KW-0804">Transcription</keyword>
<feature type="compositionally biased region" description="Basic residues" evidence="8">
    <location>
        <begin position="148"/>
        <end position="162"/>
    </location>
</feature>
<dbReference type="InterPro" id="IPR010409">
    <property type="entry name" value="GAGA-bd_tscrpt_act"/>
</dbReference>
<evidence type="ECO:0000256" key="7">
    <source>
        <dbReference type="RuleBase" id="RU367160"/>
    </source>
</evidence>
<dbReference type="EMBL" id="JAMYWD010000010">
    <property type="protein sequence ID" value="KAJ4957475.1"/>
    <property type="molecule type" value="Genomic_DNA"/>
</dbReference>
<evidence type="ECO:0000256" key="3">
    <source>
        <dbReference type="ARBA" id="ARBA00023015"/>
    </source>
</evidence>
<dbReference type="GO" id="GO:0043565">
    <property type="term" value="F:sequence-specific DNA binding"/>
    <property type="evidence" value="ECO:0007669"/>
    <property type="project" value="TreeGrafter"/>
</dbReference>
<feature type="region of interest" description="Disordered" evidence="8">
    <location>
        <begin position="102"/>
        <end position="168"/>
    </location>
</feature>
<dbReference type="AlphaFoldDB" id="A0A9Q0H3M2"/>
<feature type="compositionally biased region" description="Low complexity" evidence="8">
    <location>
        <begin position="446"/>
        <end position="456"/>
    </location>
</feature>